<evidence type="ECO:0000313" key="3">
    <source>
        <dbReference type="EMBL" id="KAK6511798.1"/>
    </source>
</evidence>
<feature type="compositionally biased region" description="Basic and acidic residues" evidence="1">
    <location>
        <begin position="382"/>
        <end position="400"/>
    </location>
</feature>
<sequence length="473" mass="53001">MSTSKDLTSPFKPLREKQALVYCKIFKAVNDKRLLSHRDKEILLGVLAFTTNEGLFKTFDKLSIFELKELAHLSEIALKNLRNWGGRPATTVTTPQRTPAGSRQGSRPQSPLGSNTEIESPSGTRRGRIAELQEMEVEPNIPVAFDNPSNNPLGLCILNVLGLKENLAWIPASSFSRSGVFGKDCVSRQQGFCAITGGPLSNNQQTAYIFPHSSLNPKTSATALTWRFLQIFLGTTNTELLASELWSEEKGVHTTKNGISIFPTLHTFFDKGKISLIPIRLTQGSHDYLDVEIGLYSDDFVVGRIRVFSNQDVEKQFIFEQGKLPRREIQTSGRDIKDGDMIRITTKDSEQYPLPSPVLLYWHRHLWSTLTSTGLSTPQSENRNDDLKDSTLENRTRTQEPEGSSFDDPAHDAGEGSSGGRHYGNDGADERGPYIVDYSNKDIQKILEQEARFFNFLRSISTPEDFEDDYSSE</sequence>
<name>A0AAV9WQ65_9PEZI</name>
<dbReference type="EMBL" id="JAVHJL010000001">
    <property type="protein sequence ID" value="KAK6511798.1"/>
    <property type="molecule type" value="Genomic_DNA"/>
</dbReference>
<accession>A0AAV9WQ65</accession>
<dbReference type="InterPro" id="IPR003615">
    <property type="entry name" value="HNH_nuc"/>
</dbReference>
<feature type="domain" description="HNH nuclease" evidence="2">
    <location>
        <begin position="193"/>
        <end position="276"/>
    </location>
</feature>
<comment type="caution">
    <text evidence="3">The sequence shown here is derived from an EMBL/GenBank/DDBJ whole genome shotgun (WGS) entry which is preliminary data.</text>
</comment>
<gene>
    <name evidence="3" type="ORF">TWF481_000704</name>
</gene>
<feature type="compositionally biased region" description="Polar residues" evidence="1">
    <location>
        <begin position="90"/>
        <end position="123"/>
    </location>
</feature>
<evidence type="ECO:0000256" key="1">
    <source>
        <dbReference type="SAM" id="MobiDB-lite"/>
    </source>
</evidence>
<keyword evidence="4" id="KW-1185">Reference proteome</keyword>
<organism evidence="3 4">
    <name type="scientific">Arthrobotrys musiformis</name>
    <dbReference type="NCBI Taxonomy" id="47236"/>
    <lineage>
        <taxon>Eukaryota</taxon>
        <taxon>Fungi</taxon>
        <taxon>Dikarya</taxon>
        <taxon>Ascomycota</taxon>
        <taxon>Pezizomycotina</taxon>
        <taxon>Orbiliomycetes</taxon>
        <taxon>Orbiliales</taxon>
        <taxon>Orbiliaceae</taxon>
        <taxon>Arthrobotrys</taxon>
    </lineage>
</organism>
<feature type="region of interest" description="Disordered" evidence="1">
    <location>
        <begin position="373"/>
        <end position="434"/>
    </location>
</feature>
<dbReference type="Proteomes" id="UP001370758">
    <property type="component" value="Unassembled WGS sequence"/>
</dbReference>
<evidence type="ECO:0000313" key="4">
    <source>
        <dbReference type="Proteomes" id="UP001370758"/>
    </source>
</evidence>
<evidence type="ECO:0000259" key="2">
    <source>
        <dbReference type="Pfam" id="PF13391"/>
    </source>
</evidence>
<reference evidence="3 4" key="1">
    <citation type="submission" date="2023-08" db="EMBL/GenBank/DDBJ databases">
        <authorList>
            <person name="Palmer J.M."/>
        </authorList>
    </citation>
    <scope>NUCLEOTIDE SEQUENCE [LARGE SCALE GENOMIC DNA]</scope>
    <source>
        <strain evidence="3 4">TWF481</strain>
    </source>
</reference>
<dbReference type="AlphaFoldDB" id="A0AAV9WQ65"/>
<proteinExistence type="predicted"/>
<protein>
    <recommendedName>
        <fullName evidence="2">HNH nuclease domain-containing protein</fullName>
    </recommendedName>
</protein>
<dbReference type="Pfam" id="PF13391">
    <property type="entry name" value="HNH_2"/>
    <property type="match status" value="1"/>
</dbReference>
<feature type="region of interest" description="Disordered" evidence="1">
    <location>
        <begin position="87"/>
        <end position="125"/>
    </location>
</feature>